<protein>
    <submittedName>
        <fullName evidence="3">Uncharacterized protein</fullName>
    </submittedName>
</protein>
<name>A0A267F4R2_9PLAT</name>
<evidence type="ECO:0000256" key="1">
    <source>
        <dbReference type="SAM" id="Coils"/>
    </source>
</evidence>
<dbReference type="Proteomes" id="UP000215902">
    <property type="component" value="Unassembled WGS sequence"/>
</dbReference>
<keyword evidence="1" id="KW-0175">Coiled coil</keyword>
<evidence type="ECO:0000256" key="2">
    <source>
        <dbReference type="SAM" id="MobiDB-lite"/>
    </source>
</evidence>
<evidence type="ECO:0000313" key="3">
    <source>
        <dbReference type="EMBL" id="PAA68089.1"/>
    </source>
</evidence>
<dbReference type="AlphaFoldDB" id="A0A267F4R2"/>
<feature type="coiled-coil region" evidence="1">
    <location>
        <begin position="182"/>
        <end position="230"/>
    </location>
</feature>
<feature type="region of interest" description="Disordered" evidence="2">
    <location>
        <begin position="16"/>
        <end position="69"/>
    </location>
</feature>
<accession>A0A267F4R2</accession>
<feature type="non-terminal residue" evidence="3">
    <location>
        <position position="1"/>
    </location>
</feature>
<comment type="caution">
    <text evidence="3">The sequence shown here is derived from an EMBL/GenBank/DDBJ whole genome shotgun (WGS) entry which is preliminary data.</text>
</comment>
<feature type="compositionally biased region" description="Acidic residues" evidence="2">
    <location>
        <begin position="36"/>
        <end position="53"/>
    </location>
</feature>
<gene>
    <name evidence="3" type="ORF">BOX15_Mlig001625g5</name>
</gene>
<organism evidence="3 4">
    <name type="scientific">Macrostomum lignano</name>
    <dbReference type="NCBI Taxonomy" id="282301"/>
    <lineage>
        <taxon>Eukaryota</taxon>
        <taxon>Metazoa</taxon>
        <taxon>Spiralia</taxon>
        <taxon>Lophotrochozoa</taxon>
        <taxon>Platyhelminthes</taxon>
        <taxon>Rhabditophora</taxon>
        <taxon>Macrostomorpha</taxon>
        <taxon>Macrostomida</taxon>
        <taxon>Macrostomidae</taxon>
        <taxon>Macrostomum</taxon>
    </lineage>
</organism>
<feature type="coiled-coil region" evidence="1">
    <location>
        <begin position="91"/>
        <end position="125"/>
    </location>
</feature>
<keyword evidence="4" id="KW-1185">Reference proteome</keyword>
<sequence>KLSLSIICSMAASCSNTPATRSSKCPSSRTSSERTADDDDFLVIAADSDDQSEDGCHGNNFAPSTDSDSSNWRQFLSHLKEQQAKEFAAAKEDCQRRLEAHTELAREAQRQLQAAKRAHEQESALWSSQLLSIRQRQPHQDREEPPLLARSAPSIELSASLGRSPPSPSLPSLAAPHSKLAIRNLRMQIDCLCQRLRQMEAQLADRDRRLVLAEAERDRLRRQVNELTNAG</sequence>
<feature type="compositionally biased region" description="Low complexity" evidence="2">
    <location>
        <begin position="21"/>
        <end position="30"/>
    </location>
</feature>
<evidence type="ECO:0000313" key="4">
    <source>
        <dbReference type="Proteomes" id="UP000215902"/>
    </source>
</evidence>
<proteinExistence type="predicted"/>
<reference evidence="3 4" key="1">
    <citation type="submission" date="2017-06" db="EMBL/GenBank/DDBJ databases">
        <title>A platform for efficient transgenesis in Macrostomum lignano, a flatworm model organism for stem cell research.</title>
        <authorList>
            <person name="Berezikov E."/>
        </authorList>
    </citation>
    <scope>NUCLEOTIDE SEQUENCE [LARGE SCALE GENOMIC DNA]</scope>
    <source>
        <strain evidence="3">DV1</strain>
        <tissue evidence="3">Whole organism</tissue>
    </source>
</reference>
<dbReference type="EMBL" id="NIVC01001425">
    <property type="protein sequence ID" value="PAA68089.1"/>
    <property type="molecule type" value="Genomic_DNA"/>
</dbReference>